<feature type="region of interest" description="Disordered" evidence="1">
    <location>
        <begin position="1"/>
        <end position="26"/>
    </location>
</feature>
<name>A0A5M6C8P6_9TREE</name>
<reference evidence="3" key="1">
    <citation type="submission" date="2017-08" db="EMBL/GenBank/DDBJ databases">
        <authorList>
            <person name="Cuomo C."/>
            <person name="Billmyre B."/>
            <person name="Heitman J."/>
        </authorList>
    </citation>
    <scope>NUCLEOTIDE SEQUENCE</scope>
    <source>
        <strain evidence="3">CBS 12478</strain>
    </source>
</reference>
<keyword evidence="4" id="KW-1185">Reference proteome</keyword>
<keyword evidence="2" id="KW-0812">Transmembrane</keyword>
<feature type="region of interest" description="Disordered" evidence="1">
    <location>
        <begin position="79"/>
        <end position="212"/>
    </location>
</feature>
<keyword evidence="2" id="KW-0472">Membrane</keyword>
<evidence type="ECO:0000313" key="4">
    <source>
        <dbReference type="Proteomes" id="UP000322225"/>
    </source>
</evidence>
<keyword evidence="2" id="KW-1133">Transmembrane helix</keyword>
<feature type="compositionally biased region" description="Polar residues" evidence="1">
    <location>
        <begin position="201"/>
        <end position="212"/>
    </location>
</feature>
<feature type="compositionally biased region" description="Basic and acidic residues" evidence="1">
    <location>
        <begin position="120"/>
        <end position="142"/>
    </location>
</feature>
<protein>
    <submittedName>
        <fullName evidence="3">Uncharacterized protein</fullName>
    </submittedName>
</protein>
<dbReference type="KEGG" id="ksn:43585679"/>
<evidence type="ECO:0000313" key="3">
    <source>
        <dbReference type="EMBL" id="WWD18733.1"/>
    </source>
</evidence>
<evidence type="ECO:0000256" key="1">
    <source>
        <dbReference type="SAM" id="MobiDB-lite"/>
    </source>
</evidence>
<dbReference type="EMBL" id="CP144055">
    <property type="protein sequence ID" value="WWD18733.1"/>
    <property type="molecule type" value="Genomic_DNA"/>
</dbReference>
<proteinExistence type="predicted"/>
<sequence length="361" mass="38158">MIVPRLHGDDRAKRAAPHLTSGTEDPAHQDYFQRHATAFYIVIAADLSTITIICLYSLWRGPTRSYFPTCLNRRLRRGRNDREKVETRDVDSPDSDSGETVYLTDMKRTNKLHKKSSLLSDRDGDGNGDQGRDGIGRERIDQHGSITTTMSNFGNPSSSSSSSSREQLALPSSRRSTRSLPGPSPLSGVKTHQQLRHGHTLSKSGADNSPMTSISSTVVAITPPQPAGASASAGTDAKAGTDIGAGAGAGPSWIQIDTNSVPSIGLGSVPLPMLSPTARARAAKKEEMLLGQSSISILSPVRSGIATRASVDPMKVTFASPSALFHPSTVTIKKVDQTQAVSAPAVVATTGEEEPAAGHSN</sequence>
<dbReference type="AlphaFoldDB" id="A0A5M6C8P6"/>
<dbReference type="Proteomes" id="UP000322225">
    <property type="component" value="Chromosome 5"/>
</dbReference>
<reference evidence="3" key="2">
    <citation type="submission" date="2024-01" db="EMBL/GenBank/DDBJ databases">
        <title>Comparative genomics of Cryptococcus and Kwoniella reveals pathogenesis evolution and contrasting modes of karyotype evolution via chromosome fusion or intercentromeric recombination.</title>
        <authorList>
            <person name="Coelho M.A."/>
            <person name="David-Palma M."/>
            <person name="Shea T."/>
            <person name="Bowers K."/>
            <person name="McGinley-Smith S."/>
            <person name="Mohammad A.W."/>
            <person name="Gnirke A."/>
            <person name="Yurkov A.M."/>
            <person name="Nowrousian M."/>
            <person name="Sun S."/>
            <person name="Cuomo C.A."/>
            <person name="Heitman J."/>
        </authorList>
    </citation>
    <scope>NUCLEOTIDE SEQUENCE</scope>
    <source>
        <strain evidence="3">CBS 12478</strain>
    </source>
</reference>
<dbReference type="RefSeq" id="XP_031864464.1">
    <property type="nucleotide sequence ID" value="XM_032001574.1"/>
</dbReference>
<gene>
    <name evidence="3" type="ORF">CI109_103187</name>
</gene>
<dbReference type="GeneID" id="43585679"/>
<accession>A0A5M6C8P6</accession>
<feature type="transmembrane region" description="Helical" evidence="2">
    <location>
        <begin position="38"/>
        <end position="59"/>
    </location>
</feature>
<feature type="compositionally biased region" description="Polar residues" evidence="1">
    <location>
        <begin position="144"/>
        <end position="156"/>
    </location>
</feature>
<organism evidence="3 4">
    <name type="scientific">Kwoniella shandongensis</name>
    <dbReference type="NCBI Taxonomy" id="1734106"/>
    <lineage>
        <taxon>Eukaryota</taxon>
        <taxon>Fungi</taxon>
        <taxon>Dikarya</taxon>
        <taxon>Basidiomycota</taxon>
        <taxon>Agaricomycotina</taxon>
        <taxon>Tremellomycetes</taxon>
        <taxon>Tremellales</taxon>
        <taxon>Cryptococcaceae</taxon>
        <taxon>Kwoniella</taxon>
    </lineage>
</organism>
<feature type="compositionally biased region" description="Basic and acidic residues" evidence="1">
    <location>
        <begin position="79"/>
        <end position="91"/>
    </location>
</feature>
<evidence type="ECO:0000256" key="2">
    <source>
        <dbReference type="SAM" id="Phobius"/>
    </source>
</evidence>
<feature type="compositionally biased region" description="Basic and acidic residues" evidence="1">
    <location>
        <begin position="1"/>
        <end position="13"/>
    </location>
</feature>
<feature type="compositionally biased region" description="Low complexity" evidence="1">
    <location>
        <begin position="157"/>
        <end position="188"/>
    </location>
</feature>